<reference evidence="13 14" key="1">
    <citation type="submission" date="2015-09" db="EMBL/GenBank/DDBJ databases">
        <authorList>
            <consortium name="Pathogen Informatics"/>
        </authorList>
    </citation>
    <scope>NUCLEOTIDE SEQUENCE [LARGE SCALE GENOMIC DNA]</scope>
    <source>
        <strain evidence="13 14">2789STDY5608823</strain>
    </source>
</reference>
<name>A0A173YRR3_9ACTN</name>
<proteinExistence type="inferred from homology"/>
<feature type="domain" description="Thymidylate kinase-like" evidence="12">
    <location>
        <begin position="13"/>
        <end position="200"/>
    </location>
</feature>
<evidence type="ECO:0000256" key="9">
    <source>
        <dbReference type="ARBA" id="ARBA00048743"/>
    </source>
</evidence>
<dbReference type="GO" id="GO:0004798">
    <property type="term" value="F:dTMP kinase activity"/>
    <property type="evidence" value="ECO:0007669"/>
    <property type="project" value="UniProtKB-UniRule"/>
</dbReference>
<accession>A0A173YRR3</accession>
<evidence type="ECO:0000256" key="7">
    <source>
        <dbReference type="ARBA" id="ARBA00022777"/>
    </source>
</evidence>
<keyword evidence="6 11" id="KW-0547">Nucleotide-binding</keyword>
<dbReference type="InterPro" id="IPR039430">
    <property type="entry name" value="Thymidylate_kin-like_dom"/>
</dbReference>
<dbReference type="CDD" id="cd01672">
    <property type="entry name" value="TMPK"/>
    <property type="match status" value="1"/>
</dbReference>
<dbReference type="GO" id="GO:0006233">
    <property type="term" value="P:dTDP biosynthetic process"/>
    <property type="evidence" value="ECO:0007669"/>
    <property type="project" value="InterPro"/>
</dbReference>
<dbReference type="SUPFAM" id="SSF52540">
    <property type="entry name" value="P-loop containing nucleoside triphosphate hydrolases"/>
    <property type="match status" value="1"/>
</dbReference>
<comment type="similarity">
    <text evidence="1 11">Belongs to the thymidylate kinase family.</text>
</comment>
<dbReference type="InterPro" id="IPR027417">
    <property type="entry name" value="P-loop_NTPase"/>
</dbReference>
<dbReference type="GO" id="GO:0006235">
    <property type="term" value="P:dTTP biosynthetic process"/>
    <property type="evidence" value="ECO:0007669"/>
    <property type="project" value="UniProtKB-UniRule"/>
</dbReference>
<comment type="function">
    <text evidence="10 11">Phosphorylation of dTMP to form dTDP in both de novo and salvage pathways of dTTP synthesis.</text>
</comment>
<comment type="catalytic activity">
    <reaction evidence="9 11">
        <text>dTMP + ATP = dTDP + ADP</text>
        <dbReference type="Rhea" id="RHEA:13517"/>
        <dbReference type="ChEBI" id="CHEBI:30616"/>
        <dbReference type="ChEBI" id="CHEBI:58369"/>
        <dbReference type="ChEBI" id="CHEBI:63528"/>
        <dbReference type="ChEBI" id="CHEBI:456216"/>
        <dbReference type="EC" id="2.7.4.9"/>
    </reaction>
</comment>
<dbReference type="GO" id="GO:0005524">
    <property type="term" value="F:ATP binding"/>
    <property type="evidence" value="ECO:0007669"/>
    <property type="project" value="UniProtKB-UniRule"/>
</dbReference>
<evidence type="ECO:0000313" key="14">
    <source>
        <dbReference type="Proteomes" id="UP000095468"/>
    </source>
</evidence>
<evidence type="ECO:0000256" key="8">
    <source>
        <dbReference type="ARBA" id="ARBA00022840"/>
    </source>
</evidence>
<evidence type="ECO:0000256" key="3">
    <source>
        <dbReference type="ARBA" id="ARBA00017144"/>
    </source>
</evidence>
<feature type="binding site" evidence="11">
    <location>
        <begin position="15"/>
        <end position="22"/>
    </location>
    <ligand>
        <name>ATP</name>
        <dbReference type="ChEBI" id="CHEBI:30616"/>
    </ligand>
</feature>
<dbReference type="InterPro" id="IPR018095">
    <property type="entry name" value="Thymidylate_kin_CS"/>
</dbReference>
<evidence type="ECO:0000256" key="1">
    <source>
        <dbReference type="ARBA" id="ARBA00009776"/>
    </source>
</evidence>
<evidence type="ECO:0000256" key="5">
    <source>
        <dbReference type="ARBA" id="ARBA00022727"/>
    </source>
</evidence>
<dbReference type="GO" id="GO:0005829">
    <property type="term" value="C:cytosol"/>
    <property type="evidence" value="ECO:0007669"/>
    <property type="project" value="TreeGrafter"/>
</dbReference>
<protein>
    <recommendedName>
        <fullName evidence="3 11">Thymidylate kinase</fullName>
        <ecNumber evidence="2 11">2.7.4.9</ecNumber>
    </recommendedName>
    <alternativeName>
        <fullName evidence="11">dTMP kinase</fullName>
    </alternativeName>
</protein>
<keyword evidence="4 11" id="KW-0808">Transferase</keyword>
<dbReference type="RefSeq" id="WP_055285518.1">
    <property type="nucleotide sequence ID" value="NZ_CYYP01000003.1"/>
</dbReference>
<gene>
    <name evidence="11 13" type="primary">tmk</name>
    <name evidence="13" type="ORF">ERS852381_00501</name>
</gene>
<dbReference type="PANTHER" id="PTHR10344">
    <property type="entry name" value="THYMIDYLATE KINASE"/>
    <property type="match status" value="1"/>
</dbReference>
<keyword evidence="7 11" id="KW-0418">Kinase</keyword>
<sequence length="227" mass="24359">MAFVPAQHSFITLEGVDGAGKSTQARLLARALELAGYQVVSLREPGGTAISEKIRALLLDPANTAMGDTCELLLYEAARAQLVHEVIAPALAAGKVVLCDRFYDSTTCYQAFADGLDRQMVRDANNLAVAGTHPALTLVYHITPEQAALRMAARGAADRMEAKGMAFQERVYQGFCAIAAEEPNRVKLIDATASIEEVFAQTVEWVRAYGLDISQDAVTAALAQEAE</sequence>
<evidence type="ECO:0000313" key="13">
    <source>
        <dbReference type="EMBL" id="CUN65488.1"/>
    </source>
</evidence>
<evidence type="ECO:0000256" key="4">
    <source>
        <dbReference type="ARBA" id="ARBA00022679"/>
    </source>
</evidence>
<dbReference type="AlphaFoldDB" id="A0A173YRR3"/>
<dbReference type="PROSITE" id="PS01331">
    <property type="entry name" value="THYMIDYLATE_KINASE"/>
    <property type="match status" value="1"/>
</dbReference>
<dbReference type="GO" id="GO:0006227">
    <property type="term" value="P:dUDP biosynthetic process"/>
    <property type="evidence" value="ECO:0007669"/>
    <property type="project" value="TreeGrafter"/>
</dbReference>
<evidence type="ECO:0000256" key="2">
    <source>
        <dbReference type="ARBA" id="ARBA00012980"/>
    </source>
</evidence>
<evidence type="ECO:0000259" key="12">
    <source>
        <dbReference type="Pfam" id="PF02223"/>
    </source>
</evidence>
<organism evidence="13 14">
    <name type="scientific">Collinsella aerofaciens</name>
    <dbReference type="NCBI Taxonomy" id="74426"/>
    <lineage>
        <taxon>Bacteria</taxon>
        <taxon>Bacillati</taxon>
        <taxon>Actinomycetota</taxon>
        <taxon>Coriobacteriia</taxon>
        <taxon>Coriobacteriales</taxon>
        <taxon>Coriobacteriaceae</taxon>
        <taxon>Collinsella</taxon>
    </lineage>
</organism>
<dbReference type="Pfam" id="PF02223">
    <property type="entry name" value="Thymidylate_kin"/>
    <property type="match status" value="1"/>
</dbReference>
<dbReference type="Proteomes" id="UP000095468">
    <property type="component" value="Unassembled WGS sequence"/>
</dbReference>
<keyword evidence="5 11" id="KW-0545">Nucleotide biosynthesis</keyword>
<keyword evidence="8 11" id="KW-0067">ATP-binding</keyword>
<dbReference type="NCBIfam" id="TIGR00041">
    <property type="entry name" value="DTMP_kinase"/>
    <property type="match status" value="1"/>
</dbReference>
<dbReference type="Gene3D" id="3.40.50.300">
    <property type="entry name" value="P-loop containing nucleotide triphosphate hydrolases"/>
    <property type="match status" value="1"/>
</dbReference>
<dbReference type="FunFam" id="3.40.50.300:FF:000225">
    <property type="entry name" value="Thymidylate kinase"/>
    <property type="match status" value="1"/>
</dbReference>
<dbReference type="InterPro" id="IPR018094">
    <property type="entry name" value="Thymidylate_kinase"/>
</dbReference>
<dbReference type="EC" id="2.7.4.9" evidence="2 11"/>
<dbReference type="EMBL" id="CYYP01000003">
    <property type="protein sequence ID" value="CUN65488.1"/>
    <property type="molecule type" value="Genomic_DNA"/>
</dbReference>
<dbReference type="HAMAP" id="MF_00165">
    <property type="entry name" value="Thymidylate_kinase"/>
    <property type="match status" value="1"/>
</dbReference>
<evidence type="ECO:0000256" key="10">
    <source>
        <dbReference type="ARBA" id="ARBA00057735"/>
    </source>
</evidence>
<evidence type="ECO:0000256" key="11">
    <source>
        <dbReference type="HAMAP-Rule" id="MF_00165"/>
    </source>
</evidence>
<evidence type="ECO:0000256" key="6">
    <source>
        <dbReference type="ARBA" id="ARBA00022741"/>
    </source>
</evidence>
<dbReference type="PANTHER" id="PTHR10344:SF4">
    <property type="entry name" value="UMP-CMP KINASE 2, MITOCHONDRIAL"/>
    <property type="match status" value="1"/>
</dbReference>